<dbReference type="PANTHER" id="PTHR46797:SF1">
    <property type="entry name" value="METHYLPHOSPHONATE SYNTHASE"/>
    <property type="match status" value="1"/>
</dbReference>
<feature type="transmembrane region" description="Helical" evidence="2">
    <location>
        <begin position="125"/>
        <end position="151"/>
    </location>
</feature>
<evidence type="ECO:0000313" key="5">
    <source>
        <dbReference type="Proteomes" id="UP001319080"/>
    </source>
</evidence>
<keyword evidence="1" id="KW-0238">DNA-binding</keyword>
<evidence type="ECO:0000256" key="2">
    <source>
        <dbReference type="SAM" id="Phobius"/>
    </source>
</evidence>
<dbReference type="PROSITE" id="PS50943">
    <property type="entry name" value="HTH_CROC1"/>
    <property type="match status" value="1"/>
</dbReference>
<dbReference type="Gene3D" id="1.10.260.40">
    <property type="entry name" value="lambda repressor-like DNA-binding domains"/>
    <property type="match status" value="1"/>
</dbReference>
<keyword evidence="5" id="KW-1185">Reference proteome</keyword>
<feature type="transmembrane region" description="Helical" evidence="2">
    <location>
        <begin position="86"/>
        <end position="113"/>
    </location>
</feature>
<dbReference type="Proteomes" id="UP001319080">
    <property type="component" value="Unassembled WGS sequence"/>
</dbReference>
<feature type="transmembrane region" description="Helical" evidence="2">
    <location>
        <begin position="221"/>
        <end position="246"/>
    </location>
</feature>
<dbReference type="AlphaFoldDB" id="A0AAP2DUJ7"/>
<feature type="transmembrane region" description="Helical" evidence="2">
    <location>
        <begin position="186"/>
        <end position="209"/>
    </location>
</feature>
<dbReference type="GO" id="GO:0003700">
    <property type="term" value="F:DNA-binding transcription factor activity"/>
    <property type="evidence" value="ECO:0007669"/>
    <property type="project" value="TreeGrafter"/>
</dbReference>
<evidence type="ECO:0000256" key="1">
    <source>
        <dbReference type="ARBA" id="ARBA00023125"/>
    </source>
</evidence>
<dbReference type="Pfam" id="PF01381">
    <property type="entry name" value="HTH_3"/>
    <property type="match status" value="1"/>
</dbReference>
<keyword evidence="2" id="KW-0812">Transmembrane</keyword>
<dbReference type="EMBL" id="JAHESE010000003">
    <property type="protein sequence ID" value="MBT1707723.1"/>
    <property type="molecule type" value="Genomic_DNA"/>
</dbReference>
<dbReference type="SUPFAM" id="SSF47413">
    <property type="entry name" value="lambda repressor-like DNA-binding domains"/>
    <property type="match status" value="1"/>
</dbReference>
<dbReference type="SMART" id="SM00530">
    <property type="entry name" value="HTH_XRE"/>
    <property type="match status" value="1"/>
</dbReference>
<dbReference type="InterPro" id="IPR010982">
    <property type="entry name" value="Lambda_DNA-bd_dom_sf"/>
</dbReference>
<keyword evidence="2" id="KW-0472">Membrane</keyword>
<accession>A0AAP2DUJ7</accession>
<feature type="domain" description="HTH cro/C1-type" evidence="3">
    <location>
        <begin position="10"/>
        <end position="64"/>
    </location>
</feature>
<dbReference type="GO" id="GO:0003677">
    <property type="term" value="F:DNA binding"/>
    <property type="evidence" value="ECO:0007669"/>
    <property type="project" value="UniProtKB-KW"/>
</dbReference>
<sequence length="275" mass="30262">MQQPELGRRLTALRKEKNLTQEELVEKSHVSVRTIQRIEAGEVLPRMSTVKILLGALGEHYDSFFAKPVQAMEIPKSTLPIVNRNTLLIAALAGAVYLVAQSILGAMDIAWIINHTGWELRENTIYTGLTVVMVISYTLFARGFIALGTVFEHPLLKIVSYVLIIATGLKGIFDVASLSVELADTLWLPYAVIAILFGALSIVFGVSLIRLQDGMGEICRVAGILEIIIGCTLVTVVLFFVTYIILIPATVLEILVLYRGYEYLSRSDTPQLAGD</sequence>
<reference evidence="4 5" key="1">
    <citation type="submission" date="2021-05" db="EMBL/GenBank/DDBJ databases">
        <title>A Polyphasic approach of four new species of the genus Ohtaekwangia: Ohtaekwangia histidinii sp. nov., Ohtaekwangia cretensis sp. nov., Ohtaekwangia indiensis sp. nov., Ohtaekwangia reichenbachii sp. nov. from diverse environment.</title>
        <authorList>
            <person name="Octaviana S."/>
        </authorList>
    </citation>
    <scope>NUCLEOTIDE SEQUENCE [LARGE SCALE GENOMIC DNA]</scope>
    <source>
        <strain evidence="4 5">PWU5</strain>
    </source>
</reference>
<gene>
    <name evidence="4" type="ORF">KK062_05805</name>
</gene>
<dbReference type="GO" id="GO:0005829">
    <property type="term" value="C:cytosol"/>
    <property type="evidence" value="ECO:0007669"/>
    <property type="project" value="TreeGrafter"/>
</dbReference>
<evidence type="ECO:0000259" key="3">
    <source>
        <dbReference type="PROSITE" id="PS50943"/>
    </source>
</evidence>
<proteinExistence type="predicted"/>
<dbReference type="PANTHER" id="PTHR46797">
    <property type="entry name" value="HTH-TYPE TRANSCRIPTIONAL REGULATOR"/>
    <property type="match status" value="1"/>
</dbReference>
<dbReference type="CDD" id="cd00093">
    <property type="entry name" value="HTH_XRE"/>
    <property type="match status" value="1"/>
</dbReference>
<protein>
    <submittedName>
        <fullName evidence="4">Helix-turn-helix domain-containing protein</fullName>
    </submittedName>
</protein>
<name>A0AAP2DUJ7_9BACT</name>
<evidence type="ECO:0000313" key="4">
    <source>
        <dbReference type="EMBL" id="MBT1707723.1"/>
    </source>
</evidence>
<comment type="caution">
    <text evidence="4">The sequence shown here is derived from an EMBL/GenBank/DDBJ whole genome shotgun (WGS) entry which is preliminary data.</text>
</comment>
<dbReference type="RefSeq" id="WP_254083313.1">
    <property type="nucleotide sequence ID" value="NZ_JAHESE010000003.1"/>
</dbReference>
<organism evidence="4 5">
    <name type="scientific">Dawidia cretensis</name>
    <dbReference type="NCBI Taxonomy" id="2782350"/>
    <lineage>
        <taxon>Bacteria</taxon>
        <taxon>Pseudomonadati</taxon>
        <taxon>Bacteroidota</taxon>
        <taxon>Cytophagia</taxon>
        <taxon>Cytophagales</taxon>
        <taxon>Chryseotaleaceae</taxon>
        <taxon>Dawidia</taxon>
    </lineage>
</organism>
<feature type="transmembrane region" description="Helical" evidence="2">
    <location>
        <begin position="158"/>
        <end position="180"/>
    </location>
</feature>
<dbReference type="InterPro" id="IPR050807">
    <property type="entry name" value="TransReg_Diox_bact_type"/>
</dbReference>
<dbReference type="InterPro" id="IPR001387">
    <property type="entry name" value="Cro/C1-type_HTH"/>
</dbReference>
<keyword evidence="2" id="KW-1133">Transmembrane helix</keyword>